<evidence type="ECO:0000256" key="2">
    <source>
        <dbReference type="ARBA" id="ARBA00022692"/>
    </source>
</evidence>
<dbReference type="SUPFAM" id="SSF103473">
    <property type="entry name" value="MFS general substrate transporter"/>
    <property type="match status" value="1"/>
</dbReference>
<comment type="subcellular location">
    <subcellularLocation>
        <location evidence="1">Membrane</location>
        <topology evidence="1">Multi-pass membrane protein</topology>
    </subcellularLocation>
</comment>
<name>A0AAV9B0Y0_ACOGR</name>
<gene>
    <name evidence="6" type="ORF">QJS04_geneDACA005075</name>
</gene>
<evidence type="ECO:0000256" key="5">
    <source>
        <dbReference type="SAM" id="MobiDB-lite"/>
    </source>
</evidence>
<sequence>MALPLRLLLLRPLPSSPSSVPLRRRPRPPPHRPGLRPPRPAGRNRGRLPLDRTLRVRALRRRITRRIHSRPILHRVLARGVRVQPALDELSVFGGRRWVRERRLGGLGQHGLRRGAVVDADGLLVRRRGICRGAVVHRLARGVLRARRTPDRDGHRCPGLWGGCAWQRRVKDEAVQTRFQTQSKRSSFADVWEGLQRLDTGPHIRVLLRGGTNGGQLHLAGYLYDRLDVGIRTAGVLAAVFGLMNLVSRPLGGVVSGAMGRRFGMKGRLWSLYLVQTLAGLLCVFRPRLG</sequence>
<dbReference type="GO" id="GO:0016020">
    <property type="term" value="C:membrane"/>
    <property type="evidence" value="ECO:0007669"/>
    <property type="project" value="UniProtKB-SubCell"/>
</dbReference>
<dbReference type="InterPro" id="IPR044772">
    <property type="entry name" value="NO3_transporter"/>
</dbReference>
<evidence type="ECO:0000256" key="3">
    <source>
        <dbReference type="ARBA" id="ARBA00022989"/>
    </source>
</evidence>
<dbReference type="InterPro" id="IPR036259">
    <property type="entry name" value="MFS_trans_sf"/>
</dbReference>
<protein>
    <submittedName>
        <fullName evidence="6">High affinity nitrate transporter 2.7</fullName>
    </submittedName>
</protein>
<accession>A0AAV9B0Y0</accession>
<keyword evidence="7" id="KW-1185">Reference proteome</keyword>
<dbReference type="GO" id="GO:0015112">
    <property type="term" value="F:nitrate transmembrane transporter activity"/>
    <property type="evidence" value="ECO:0007669"/>
    <property type="project" value="InterPro"/>
</dbReference>
<evidence type="ECO:0000313" key="7">
    <source>
        <dbReference type="Proteomes" id="UP001179952"/>
    </source>
</evidence>
<evidence type="ECO:0000313" key="6">
    <source>
        <dbReference type="EMBL" id="KAK1269942.1"/>
    </source>
</evidence>
<feature type="compositionally biased region" description="Basic residues" evidence="5">
    <location>
        <begin position="22"/>
        <end position="34"/>
    </location>
</feature>
<dbReference type="Proteomes" id="UP001179952">
    <property type="component" value="Unassembled WGS sequence"/>
</dbReference>
<keyword evidence="4" id="KW-0472">Membrane</keyword>
<reference evidence="6" key="1">
    <citation type="journal article" date="2023" name="Nat. Commun.">
        <title>Diploid and tetraploid genomes of Acorus and the evolution of monocots.</title>
        <authorList>
            <person name="Ma L."/>
            <person name="Liu K.W."/>
            <person name="Li Z."/>
            <person name="Hsiao Y.Y."/>
            <person name="Qi Y."/>
            <person name="Fu T."/>
            <person name="Tang G.D."/>
            <person name="Zhang D."/>
            <person name="Sun W.H."/>
            <person name="Liu D.K."/>
            <person name="Li Y."/>
            <person name="Chen G.Z."/>
            <person name="Liu X.D."/>
            <person name="Liao X.Y."/>
            <person name="Jiang Y.T."/>
            <person name="Yu X."/>
            <person name="Hao Y."/>
            <person name="Huang J."/>
            <person name="Zhao X.W."/>
            <person name="Ke S."/>
            <person name="Chen Y.Y."/>
            <person name="Wu W.L."/>
            <person name="Hsu J.L."/>
            <person name="Lin Y.F."/>
            <person name="Huang M.D."/>
            <person name="Li C.Y."/>
            <person name="Huang L."/>
            <person name="Wang Z.W."/>
            <person name="Zhao X."/>
            <person name="Zhong W.Y."/>
            <person name="Peng D.H."/>
            <person name="Ahmad S."/>
            <person name="Lan S."/>
            <person name="Zhang J.S."/>
            <person name="Tsai W.C."/>
            <person name="Van de Peer Y."/>
            <person name="Liu Z.J."/>
        </authorList>
    </citation>
    <scope>NUCLEOTIDE SEQUENCE</scope>
    <source>
        <strain evidence="6">SCP</strain>
    </source>
</reference>
<reference evidence="6" key="2">
    <citation type="submission" date="2023-06" db="EMBL/GenBank/DDBJ databases">
        <authorList>
            <person name="Ma L."/>
            <person name="Liu K.-W."/>
            <person name="Li Z."/>
            <person name="Hsiao Y.-Y."/>
            <person name="Qi Y."/>
            <person name="Fu T."/>
            <person name="Tang G."/>
            <person name="Zhang D."/>
            <person name="Sun W.-H."/>
            <person name="Liu D.-K."/>
            <person name="Li Y."/>
            <person name="Chen G.-Z."/>
            <person name="Liu X.-D."/>
            <person name="Liao X.-Y."/>
            <person name="Jiang Y.-T."/>
            <person name="Yu X."/>
            <person name="Hao Y."/>
            <person name="Huang J."/>
            <person name="Zhao X.-W."/>
            <person name="Ke S."/>
            <person name="Chen Y.-Y."/>
            <person name="Wu W.-L."/>
            <person name="Hsu J.-L."/>
            <person name="Lin Y.-F."/>
            <person name="Huang M.-D."/>
            <person name="Li C.-Y."/>
            <person name="Huang L."/>
            <person name="Wang Z.-W."/>
            <person name="Zhao X."/>
            <person name="Zhong W.-Y."/>
            <person name="Peng D.-H."/>
            <person name="Ahmad S."/>
            <person name="Lan S."/>
            <person name="Zhang J.-S."/>
            <person name="Tsai W.-C."/>
            <person name="Van De Peer Y."/>
            <person name="Liu Z.-J."/>
        </authorList>
    </citation>
    <scope>NUCLEOTIDE SEQUENCE</scope>
    <source>
        <strain evidence="6">SCP</strain>
        <tissue evidence="6">Leaves</tissue>
    </source>
</reference>
<proteinExistence type="predicted"/>
<evidence type="ECO:0000256" key="1">
    <source>
        <dbReference type="ARBA" id="ARBA00004141"/>
    </source>
</evidence>
<keyword evidence="3" id="KW-1133">Transmembrane helix</keyword>
<dbReference type="AlphaFoldDB" id="A0AAV9B0Y0"/>
<keyword evidence="2" id="KW-0812">Transmembrane</keyword>
<dbReference type="EMBL" id="JAUJYN010000006">
    <property type="protein sequence ID" value="KAK1269942.1"/>
    <property type="molecule type" value="Genomic_DNA"/>
</dbReference>
<organism evidence="6 7">
    <name type="scientific">Acorus gramineus</name>
    <name type="common">Dwarf sweet flag</name>
    <dbReference type="NCBI Taxonomy" id="55184"/>
    <lineage>
        <taxon>Eukaryota</taxon>
        <taxon>Viridiplantae</taxon>
        <taxon>Streptophyta</taxon>
        <taxon>Embryophyta</taxon>
        <taxon>Tracheophyta</taxon>
        <taxon>Spermatophyta</taxon>
        <taxon>Magnoliopsida</taxon>
        <taxon>Liliopsida</taxon>
        <taxon>Acoraceae</taxon>
        <taxon>Acorus</taxon>
    </lineage>
</organism>
<feature type="region of interest" description="Disordered" evidence="5">
    <location>
        <begin position="16"/>
        <end position="49"/>
    </location>
</feature>
<dbReference type="PANTHER" id="PTHR23515">
    <property type="entry name" value="HIGH-AFFINITY NITRATE TRANSPORTER 2.3"/>
    <property type="match status" value="1"/>
</dbReference>
<comment type="caution">
    <text evidence="6">The sequence shown here is derived from an EMBL/GenBank/DDBJ whole genome shotgun (WGS) entry which is preliminary data.</text>
</comment>
<evidence type="ECO:0000256" key="4">
    <source>
        <dbReference type="ARBA" id="ARBA00023136"/>
    </source>
</evidence>